<dbReference type="GO" id="GO:0019148">
    <property type="term" value="F:D-cysteine desulfhydrase activity"/>
    <property type="evidence" value="ECO:0007669"/>
    <property type="project" value="TreeGrafter"/>
</dbReference>
<dbReference type="Gene3D" id="3.40.50.1100">
    <property type="match status" value="2"/>
</dbReference>
<evidence type="ECO:0000256" key="5">
    <source>
        <dbReference type="PIRSR" id="PIRSR006278-2"/>
    </source>
</evidence>
<feature type="domain" description="Tryptophan synthase beta chain-like PALP" evidence="6">
    <location>
        <begin position="18"/>
        <end position="280"/>
    </location>
</feature>
<proteinExistence type="inferred from homology"/>
<evidence type="ECO:0000256" key="4">
    <source>
        <dbReference type="PIRSR" id="PIRSR006278-1"/>
    </source>
</evidence>
<feature type="active site" description="Nucleophile" evidence="4">
    <location>
        <position position="64"/>
    </location>
</feature>
<keyword evidence="8" id="KW-1185">Reference proteome</keyword>
<dbReference type="SUPFAM" id="SSF53686">
    <property type="entry name" value="Tryptophan synthase beta subunit-like PLP-dependent enzymes"/>
    <property type="match status" value="1"/>
</dbReference>
<gene>
    <name evidence="7" type="ORF">B1202_13225</name>
</gene>
<dbReference type="InterPro" id="IPR001926">
    <property type="entry name" value="TrpB-like_PALP"/>
</dbReference>
<name>A0A1T1GS82_9GAMM</name>
<dbReference type="EMBL" id="MVKX01000009">
    <property type="protein sequence ID" value="OOV80489.1"/>
    <property type="molecule type" value="Genomic_DNA"/>
</dbReference>
<dbReference type="RefSeq" id="WP_078191081.1">
    <property type="nucleotide sequence ID" value="NZ_JAMCOZ010000001.1"/>
</dbReference>
<protein>
    <submittedName>
        <fullName evidence="7">1-aminocyclopropane-1-carboxylate deaminase</fullName>
    </submittedName>
</protein>
<comment type="caution">
    <text evidence="7">The sequence shown here is derived from an EMBL/GenBank/DDBJ whole genome shotgun (WGS) entry which is preliminary data.</text>
</comment>
<reference evidence="7 8" key="1">
    <citation type="submission" date="2017-02" db="EMBL/GenBank/DDBJ databases">
        <title>Acinetobacter sp. ANC 4945, whole genome shotgun sequencing project.</title>
        <authorList>
            <person name="Radolfova-Krizova L."/>
            <person name="Al Atrouni A."/>
            <person name="Nemec A."/>
        </authorList>
    </citation>
    <scope>NUCLEOTIDE SEQUENCE [LARGE SCALE GENOMIC DNA]</scope>
    <source>
        <strain evidence="7 8">ANC 4945</strain>
    </source>
</reference>
<accession>A0A1T1GS82</accession>
<evidence type="ECO:0000313" key="7">
    <source>
        <dbReference type="EMBL" id="OOV80489.1"/>
    </source>
</evidence>
<evidence type="ECO:0000259" key="6">
    <source>
        <dbReference type="Pfam" id="PF00291"/>
    </source>
</evidence>
<dbReference type="PIRSF" id="PIRSF006278">
    <property type="entry name" value="ACCD_DCysDesulf"/>
    <property type="match status" value="1"/>
</dbReference>
<sequence length="296" mass="33043">MFESIAHAIPEQTIQYQGVDLCIKRLDLVHPQISGNKFYKLKYNFIEAQKLGFKQVLSFGGAYSNHIAATAFAAHLFGFGSLGIIRGEELQHQARNPTLASAEQFGMQLSFVTRQKYREQKHVDALAQLRQQYPEHYVIPEGGTNALAIRGCREILSSENQQNFDLICCAVGTGGTITGLIEASEEHQHVLGFSALKGNFLCDDVAQLTQKTNWSISDEFCCGGYAKITPELLQFMHDFEQRFAIPLEQVYTAKMLRGIFSMIERGQITDHQRVLVIHTGGLQGRLKGSTEALKSV</sequence>
<evidence type="ECO:0000256" key="3">
    <source>
        <dbReference type="ARBA" id="ARBA00022898"/>
    </source>
</evidence>
<evidence type="ECO:0000313" key="8">
    <source>
        <dbReference type="Proteomes" id="UP000191160"/>
    </source>
</evidence>
<keyword evidence="3 5" id="KW-0663">Pyridoxal phosphate</keyword>
<dbReference type="AlphaFoldDB" id="A0A1T1GS82"/>
<dbReference type="Pfam" id="PF00291">
    <property type="entry name" value="PALP"/>
    <property type="match status" value="1"/>
</dbReference>
<comment type="cofactor">
    <cofactor evidence="1">
        <name>pyridoxal 5'-phosphate</name>
        <dbReference type="ChEBI" id="CHEBI:597326"/>
    </cofactor>
</comment>
<dbReference type="InterPro" id="IPR027278">
    <property type="entry name" value="ACCD_DCysDesulf"/>
</dbReference>
<evidence type="ECO:0000256" key="2">
    <source>
        <dbReference type="ARBA" id="ARBA00008639"/>
    </source>
</evidence>
<organism evidence="7 8">
    <name type="scientific">Acinetobacter amyesii</name>
    <dbReference type="NCBI Taxonomy" id="2942470"/>
    <lineage>
        <taxon>Bacteria</taxon>
        <taxon>Pseudomonadati</taxon>
        <taxon>Pseudomonadota</taxon>
        <taxon>Gammaproteobacteria</taxon>
        <taxon>Moraxellales</taxon>
        <taxon>Moraxellaceae</taxon>
        <taxon>Acinetobacter</taxon>
    </lineage>
</organism>
<dbReference type="PANTHER" id="PTHR43780">
    <property type="entry name" value="1-AMINOCYCLOPROPANE-1-CARBOXYLATE DEAMINASE-RELATED"/>
    <property type="match status" value="1"/>
</dbReference>
<feature type="modified residue" description="N6-(pyridoxal phosphate)lysine" evidence="5">
    <location>
        <position position="37"/>
    </location>
</feature>
<comment type="similarity">
    <text evidence="2">Belongs to the ACC deaminase/D-cysteine desulfhydrase family.</text>
</comment>
<dbReference type="PANTHER" id="PTHR43780:SF2">
    <property type="entry name" value="1-AMINOCYCLOPROPANE-1-CARBOXYLATE DEAMINASE-RELATED"/>
    <property type="match status" value="1"/>
</dbReference>
<dbReference type="Proteomes" id="UP000191160">
    <property type="component" value="Unassembled WGS sequence"/>
</dbReference>
<evidence type="ECO:0000256" key="1">
    <source>
        <dbReference type="ARBA" id="ARBA00001933"/>
    </source>
</evidence>
<dbReference type="InterPro" id="IPR036052">
    <property type="entry name" value="TrpB-like_PALP_sf"/>
</dbReference>